<organism evidence="3 4">
    <name type="scientific">Dibothriocephalus latus</name>
    <name type="common">Fish tapeworm</name>
    <name type="synonym">Diphyllobothrium latum</name>
    <dbReference type="NCBI Taxonomy" id="60516"/>
    <lineage>
        <taxon>Eukaryota</taxon>
        <taxon>Metazoa</taxon>
        <taxon>Spiralia</taxon>
        <taxon>Lophotrochozoa</taxon>
        <taxon>Platyhelminthes</taxon>
        <taxon>Cestoda</taxon>
        <taxon>Eucestoda</taxon>
        <taxon>Diphyllobothriidea</taxon>
        <taxon>Diphyllobothriidae</taxon>
        <taxon>Dibothriocephalus</taxon>
    </lineage>
</organism>
<keyword evidence="1" id="KW-1133">Transmembrane helix</keyword>
<feature type="domain" description="Ig-like" evidence="2">
    <location>
        <begin position="311"/>
        <end position="404"/>
    </location>
</feature>
<reference evidence="3 4" key="1">
    <citation type="submission" date="2018-11" db="EMBL/GenBank/DDBJ databases">
        <authorList>
            <consortium name="Pathogen Informatics"/>
        </authorList>
    </citation>
    <scope>NUCLEOTIDE SEQUENCE [LARGE SCALE GENOMIC DNA]</scope>
</reference>
<evidence type="ECO:0000313" key="4">
    <source>
        <dbReference type="Proteomes" id="UP000281553"/>
    </source>
</evidence>
<feature type="transmembrane region" description="Helical" evidence="1">
    <location>
        <begin position="1609"/>
        <end position="1631"/>
    </location>
</feature>
<dbReference type="InterPro" id="IPR036179">
    <property type="entry name" value="Ig-like_dom_sf"/>
</dbReference>
<dbReference type="Proteomes" id="UP000281553">
    <property type="component" value="Unassembled WGS sequence"/>
</dbReference>
<evidence type="ECO:0000259" key="2">
    <source>
        <dbReference type="PROSITE" id="PS50835"/>
    </source>
</evidence>
<name>A0A3P7LBW5_DIBLA</name>
<dbReference type="InterPro" id="IPR007110">
    <property type="entry name" value="Ig-like_dom"/>
</dbReference>
<dbReference type="EMBL" id="UYRU01046883">
    <property type="protein sequence ID" value="VDN09357.1"/>
    <property type="molecule type" value="Genomic_DNA"/>
</dbReference>
<sequence>MANRIDLFVQTFKLAELATRILLVYACGQLQEESMLYHFEADEYVQEGNEWCMWFVPKNARAIRDIKVYKNDSLKLDCAYSPEAPPWIELSFKCSKGCVSIFCAPSDPYGLRIDGHIWHVYVRNASSNLQGTYTLQVDFHGNHRDVHEGRLEVTKPPKIRPGDINCSDPHFKDALRSPSAEILEEKHFRKTINKDPLTEGERMHGEIILSLGVPKGKAEVYIVKLLRNGNESELLTCDSNIADLNEALGFPNPAKLTFDCLLTVEHVGLLIVAANVLRNDPKKPFTTDSALQAVKTAALNSVTLWLTKTKPEIPEFEGIYGFARRLVQLFVGWPAVVPLGSTARFICSFPDGKVINAKCWRDKHVNELGRSTRIPSPKNHGTYFEATLENAQYNDSGVYTCSASRCDLEKGCITRPICRDRRLYISKPTVTFKTYIGRDYSSTFYMFNKSYGARNYADAPEKVYTKETLILLCSVPEEEIGKGGKITLKYTHYDPVTNIPTELEVIPNRQETQSRQERWHSWGSQDYIWVSYVNHYYLLGKTPMPMYAGLHIAECQMTYSPSKEELPDWMRDPNDKNGNRLLRILGSKSAHIEFYQGATGELQFESKTPYFEEHPVPLGTSVRCKGGTGFPLLKHSWSLINPLQNESYKKYASSLPLPYWKTERVFRDIDNFQPPNMINGDTVTIPYNSTLRGVSFLFLCEGTNTDFHGKAYTIPRRLHLTVCICTDERMKKIDISMIVSPQLLPSVKMEGHSGEMERIDFYGRRYLTLLRQIILGLPQSSELARISIVPTTILGDLKRHPLYRKALDFRHNLTRHQLVEGLISENIRPASLFISENSCPYKYRVRMDEAIQAIPETFSTARSRGMRKRPHIILYPMDPWNQIDSPSIAEKILHKLQGEGSELVKVYFLNKSHAVWEDNTHGFSSSHTVDLMPQAKYGSKKCEDAMSDNDEAGFIDRLAMFNKICELAVSAKIKDARTPGFLYFSLPYRMQLLSAKITISCMSRLDPFGAYKRQMRLCLANYDAVRTYKVGKSSVEDLDKTCVKHLLTTDFSKPEDRCIALHYEMVLEDSHNGLFAVCYRRTQDMAKELATFAFRPIRLTSIPLTDPVLVVVHWPMKSVERQLTAFTLGQINQKGSVRLIWREIPPNADEADIYCLISRPGINATNFTALPNITATIKVSKSERRRFLGGCPREPVIKTLFSQPHSNEAASPKLGNQMYLSCEADTGVENAPIQMAYADKETRFVICNHPTQRDLTGVVKDQLEINLDCWFADWNKGGCFQQPNAMYSKPELVNFTACKIKRQPKYYSSIRTIELEIPLLRIEHFGGFVFCETVPRRFVGKKIPAKRLLSKYLENYFEVEPQILSMEVSLLDWNCLVIANPPASETSLETIEAYPQSLRRALAEPHLRTSYNNKSLMWQMSKEAANFFPTDYLKSVNDANSSMLSIVSLYRPPPNPERTTEGGLATVECSVTQKDGENSRTASRRIHITYPRSSKMSRLPSGTTLIPSSGVVEQGSSWGIRCTLPSNFRITALYAYLLYKADLEGWGFVGVPLVRIKVQTDVELGKRVRVESFRPVGLWMKKPLDDLTVTLLSSGGKNIIEIMIKKAKVSFSFCFLLAWSVTLFIPFFLGLSLEICLFCRAYQLISCGTHPNVYIISVNV</sequence>
<protein>
    <recommendedName>
        <fullName evidence="2">Ig-like domain-containing protein</fullName>
    </recommendedName>
</protein>
<keyword evidence="4" id="KW-1185">Reference proteome</keyword>
<evidence type="ECO:0000256" key="1">
    <source>
        <dbReference type="SAM" id="Phobius"/>
    </source>
</evidence>
<keyword evidence="1" id="KW-0812">Transmembrane</keyword>
<gene>
    <name evidence="3" type="ORF">DILT_LOCUS5188</name>
</gene>
<evidence type="ECO:0000313" key="3">
    <source>
        <dbReference type="EMBL" id="VDN09357.1"/>
    </source>
</evidence>
<keyword evidence="1" id="KW-0472">Membrane</keyword>
<proteinExistence type="predicted"/>
<dbReference type="OrthoDB" id="6269336at2759"/>
<accession>A0A3P7LBW5</accession>
<dbReference type="SUPFAM" id="SSF48726">
    <property type="entry name" value="Immunoglobulin"/>
    <property type="match status" value="1"/>
</dbReference>
<dbReference type="PROSITE" id="PS50835">
    <property type="entry name" value="IG_LIKE"/>
    <property type="match status" value="1"/>
</dbReference>